<keyword evidence="2" id="KW-1185">Reference proteome</keyword>
<sequence>MQDVPREIKRAQAPAKKSGLWDSIQSWDSRLSVTKGLTIVTLLTGFFGGYFQYLNSYEEKVGEQAKADMAAATSTFIEISNAFAEVQMLQESILTDYAEARTAKADAAVMQVDAKAASDLASDYSKARTALRQNGLVFARKAEIYIDWPSDLSRDPAAPRTLDQDPLTDMLLTEYNFDCDAEANLPHFKGAIFDGTDHGPPNEELCTDPTANGPKAYVDLCARQRGSGAVDPLRKVVNINWWSAKHHVLIMHHCFEALRGRPGAAIDMNQSGKQPLPKQQEDYKERLNTQARRIDAYMTLTMAQLERIRVKYRPSGFLCHVPLARDVIGLFSDQCTPIRTAVSERG</sequence>
<dbReference type="RefSeq" id="WP_284270475.1">
    <property type="nucleotide sequence ID" value="NZ_BSOW01000021.1"/>
</dbReference>
<name>A0ABQ6B5H3_9BRAD</name>
<reference evidence="2" key="1">
    <citation type="journal article" date="2019" name="Int. J. Syst. Evol. Microbiol.">
        <title>The Global Catalogue of Microorganisms (GCM) 10K type strain sequencing project: providing services to taxonomists for standard genome sequencing and annotation.</title>
        <authorList>
            <consortium name="The Broad Institute Genomics Platform"/>
            <consortium name="The Broad Institute Genome Sequencing Center for Infectious Disease"/>
            <person name="Wu L."/>
            <person name="Ma J."/>
        </authorList>
    </citation>
    <scope>NUCLEOTIDE SEQUENCE [LARGE SCALE GENOMIC DNA]</scope>
    <source>
        <strain evidence="2">NBRC 102520</strain>
    </source>
</reference>
<dbReference type="Proteomes" id="UP001156905">
    <property type="component" value="Unassembled WGS sequence"/>
</dbReference>
<protein>
    <submittedName>
        <fullName evidence="1">Uncharacterized protein</fullName>
    </submittedName>
</protein>
<organism evidence="1 2">
    <name type="scientific">Bradyrhizobium iriomotense</name>
    <dbReference type="NCBI Taxonomy" id="441950"/>
    <lineage>
        <taxon>Bacteria</taxon>
        <taxon>Pseudomonadati</taxon>
        <taxon>Pseudomonadota</taxon>
        <taxon>Alphaproteobacteria</taxon>
        <taxon>Hyphomicrobiales</taxon>
        <taxon>Nitrobacteraceae</taxon>
        <taxon>Bradyrhizobium</taxon>
    </lineage>
</organism>
<accession>A0ABQ6B5H3</accession>
<evidence type="ECO:0000313" key="1">
    <source>
        <dbReference type="EMBL" id="GLR88726.1"/>
    </source>
</evidence>
<evidence type="ECO:0000313" key="2">
    <source>
        <dbReference type="Proteomes" id="UP001156905"/>
    </source>
</evidence>
<proteinExistence type="predicted"/>
<comment type="caution">
    <text evidence="1">The sequence shown here is derived from an EMBL/GenBank/DDBJ whole genome shotgun (WGS) entry which is preliminary data.</text>
</comment>
<gene>
    <name evidence="1" type="ORF">GCM10007857_54390</name>
</gene>
<dbReference type="EMBL" id="BSOW01000021">
    <property type="protein sequence ID" value="GLR88726.1"/>
    <property type="molecule type" value="Genomic_DNA"/>
</dbReference>